<keyword evidence="3" id="KW-1185">Reference proteome</keyword>
<gene>
    <name evidence="2" type="ORF">PHYSODRAFT_254988</name>
</gene>
<organism evidence="2 3">
    <name type="scientific">Phytophthora sojae (strain P6497)</name>
    <name type="common">Soybean stem and root rot agent</name>
    <name type="synonym">Phytophthora megasperma f. sp. glycines</name>
    <dbReference type="NCBI Taxonomy" id="1094619"/>
    <lineage>
        <taxon>Eukaryota</taxon>
        <taxon>Sar</taxon>
        <taxon>Stramenopiles</taxon>
        <taxon>Oomycota</taxon>
        <taxon>Peronosporomycetes</taxon>
        <taxon>Peronosporales</taxon>
        <taxon>Peronosporaceae</taxon>
        <taxon>Phytophthora</taxon>
    </lineage>
</organism>
<evidence type="ECO:0000313" key="2">
    <source>
        <dbReference type="EMBL" id="EGZ23548.1"/>
    </source>
</evidence>
<sequence>MKLPTRQQWLPKYDKELCVRPFNYVEGDVAEAICKFCEVFGREDPPDEQADSAFDALVRSAKKKRKKMAKVMVFKTFRRDHIIRHMQRENSKQWSAFLAVTEDEECESFFLPTRIEDFLPRHPQISFVVPSGIASLIERLFCNRGDTPHGLVTVDDEIGEVEVSNDFMETETDGYVLVIRDRDQFETIVSCINAGTWGFSLMVDGATHNKEGYLDVRLSFGLVGKIHNIHLLAIPIGDSAHKGQNYAELVIDLLEDIGETNLLPQLIGISTDEAATMLGRHQGFSTRLRAAAEYFGNSAITINCALDELVNTFQLKYESNTEDDSVNVDKTKVANHLKWCSCNSLALFSSMDVGVQRDENATEDQTHSATDGTELDDASPDEQPDQNDVEYEIDPAPPQDPMTQTELVGAVAEAITVFIKTVSCIKLDINSDCREEPPTSPIEIIQCTDRAFCALLAAHSPKLKARFGATATTVTLEVVWEKAASFGNFELLAEFAVGLASIAPGTHAVEGDFSTLKRTMGPHRGRLSNYAMEGTKQFPSVRASPSHTLA</sequence>
<dbReference type="EMBL" id="JH159152">
    <property type="protein sequence ID" value="EGZ23548.1"/>
    <property type="molecule type" value="Genomic_DNA"/>
</dbReference>
<dbReference type="KEGG" id="psoj:PHYSODRAFT_254988"/>
<dbReference type="AlphaFoldDB" id="G4YTE9"/>
<dbReference type="Proteomes" id="UP000002640">
    <property type="component" value="Unassembled WGS sequence"/>
</dbReference>
<evidence type="ECO:0000256" key="1">
    <source>
        <dbReference type="SAM" id="MobiDB-lite"/>
    </source>
</evidence>
<feature type="region of interest" description="Disordered" evidence="1">
    <location>
        <begin position="358"/>
        <end position="399"/>
    </location>
</feature>
<accession>G4YTE9</accession>
<dbReference type="RefSeq" id="XP_009518836.1">
    <property type="nucleotide sequence ID" value="XM_009520541.1"/>
</dbReference>
<proteinExistence type="predicted"/>
<dbReference type="InParanoid" id="G4YTE9"/>
<dbReference type="GeneID" id="20638558"/>
<reference evidence="2 3" key="1">
    <citation type="journal article" date="2006" name="Science">
        <title>Phytophthora genome sequences uncover evolutionary origins and mechanisms of pathogenesis.</title>
        <authorList>
            <person name="Tyler B.M."/>
            <person name="Tripathy S."/>
            <person name="Zhang X."/>
            <person name="Dehal P."/>
            <person name="Jiang R.H."/>
            <person name="Aerts A."/>
            <person name="Arredondo F.D."/>
            <person name="Baxter L."/>
            <person name="Bensasson D."/>
            <person name="Beynon J.L."/>
            <person name="Chapman J."/>
            <person name="Damasceno C.M."/>
            <person name="Dorrance A.E."/>
            <person name="Dou D."/>
            <person name="Dickerman A.W."/>
            <person name="Dubchak I.L."/>
            <person name="Garbelotto M."/>
            <person name="Gijzen M."/>
            <person name="Gordon S.G."/>
            <person name="Govers F."/>
            <person name="Grunwald N.J."/>
            <person name="Huang W."/>
            <person name="Ivors K.L."/>
            <person name="Jones R.W."/>
            <person name="Kamoun S."/>
            <person name="Krampis K."/>
            <person name="Lamour K.H."/>
            <person name="Lee M.K."/>
            <person name="McDonald W.H."/>
            <person name="Medina M."/>
            <person name="Meijer H.J."/>
            <person name="Nordberg E.K."/>
            <person name="Maclean D.J."/>
            <person name="Ospina-Giraldo M.D."/>
            <person name="Morris P.F."/>
            <person name="Phuntumart V."/>
            <person name="Putnam N.H."/>
            <person name="Rash S."/>
            <person name="Rose J.K."/>
            <person name="Sakihama Y."/>
            <person name="Salamov A.A."/>
            <person name="Savidor A."/>
            <person name="Scheuring C.F."/>
            <person name="Smith B.M."/>
            <person name="Sobral B.W."/>
            <person name="Terry A."/>
            <person name="Torto-Alalibo T.A."/>
            <person name="Win J."/>
            <person name="Xu Z."/>
            <person name="Zhang H."/>
            <person name="Grigoriev I.V."/>
            <person name="Rokhsar D.S."/>
            <person name="Boore J.L."/>
        </authorList>
    </citation>
    <scope>NUCLEOTIDE SEQUENCE [LARGE SCALE GENOMIC DNA]</scope>
    <source>
        <strain evidence="2 3">P6497</strain>
    </source>
</reference>
<evidence type="ECO:0000313" key="3">
    <source>
        <dbReference type="Proteomes" id="UP000002640"/>
    </source>
</evidence>
<protein>
    <submittedName>
        <fullName evidence="2">Uncharacterized protein</fullName>
    </submittedName>
</protein>
<feature type="compositionally biased region" description="Acidic residues" evidence="1">
    <location>
        <begin position="373"/>
        <end position="393"/>
    </location>
</feature>
<dbReference type="PANTHER" id="PTHR37067">
    <property type="entry name" value="PX DOMAIN-CONTAINING PROTEIN"/>
    <property type="match status" value="1"/>
</dbReference>
<name>G4YTE9_PHYSP</name>
<dbReference type="PANTHER" id="PTHR37067:SF3">
    <property type="entry name" value="PX DOMAIN-CONTAINING PROTEIN"/>
    <property type="match status" value="1"/>
</dbReference>